<feature type="transmembrane region" description="Helical" evidence="1">
    <location>
        <begin position="326"/>
        <end position="348"/>
    </location>
</feature>
<keyword evidence="3" id="KW-1185">Reference proteome</keyword>
<feature type="transmembrane region" description="Helical" evidence="1">
    <location>
        <begin position="110"/>
        <end position="133"/>
    </location>
</feature>
<dbReference type="Gene3D" id="1.20.1250.20">
    <property type="entry name" value="MFS general substrate transporter like domains"/>
    <property type="match status" value="1"/>
</dbReference>
<dbReference type="PANTHER" id="PTHR11328:SF24">
    <property type="entry name" value="MAJOR FACILITATOR SUPERFAMILY (MFS) PROFILE DOMAIN-CONTAINING PROTEIN"/>
    <property type="match status" value="1"/>
</dbReference>
<comment type="caution">
    <text evidence="2">The sequence shown here is derived from an EMBL/GenBank/DDBJ whole genome shotgun (WGS) entry which is preliminary data.</text>
</comment>
<reference evidence="3" key="1">
    <citation type="journal article" date="2019" name="Int. J. Syst. Evol. Microbiol.">
        <title>The Global Catalogue of Microorganisms (GCM) 10K type strain sequencing project: providing services to taxonomists for standard genome sequencing and annotation.</title>
        <authorList>
            <consortium name="The Broad Institute Genomics Platform"/>
            <consortium name="The Broad Institute Genome Sequencing Center for Infectious Disease"/>
            <person name="Wu L."/>
            <person name="Ma J."/>
        </authorList>
    </citation>
    <scope>NUCLEOTIDE SEQUENCE [LARGE SCALE GENOMIC DNA]</scope>
    <source>
        <strain evidence="3">JCM 18077</strain>
    </source>
</reference>
<name>A0ABP8ZAH2_9ACTN</name>
<feature type="transmembrane region" description="Helical" evidence="1">
    <location>
        <begin position="301"/>
        <end position="320"/>
    </location>
</feature>
<dbReference type="SUPFAM" id="SSF103473">
    <property type="entry name" value="MFS general substrate transporter"/>
    <property type="match status" value="1"/>
</dbReference>
<dbReference type="RefSeq" id="WP_345313549.1">
    <property type="nucleotide sequence ID" value="NZ_BAABIE010000009.1"/>
</dbReference>
<evidence type="ECO:0000313" key="2">
    <source>
        <dbReference type="EMBL" id="GAA4751043.1"/>
    </source>
</evidence>
<dbReference type="Proteomes" id="UP001500822">
    <property type="component" value="Unassembled WGS sequence"/>
</dbReference>
<organism evidence="2 3">
    <name type="scientific">Gordonia alkaliphila</name>
    <dbReference type="NCBI Taxonomy" id="1053547"/>
    <lineage>
        <taxon>Bacteria</taxon>
        <taxon>Bacillati</taxon>
        <taxon>Actinomycetota</taxon>
        <taxon>Actinomycetes</taxon>
        <taxon>Mycobacteriales</taxon>
        <taxon>Gordoniaceae</taxon>
        <taxon>Gordonia</taxon>
    </lineage>
</organism>
<feature type="transmembrane region" description="Helical" evidence="1">
    <location>
        <begin position="42"/>
        <end position="61"/>
    </location>
</feature>
<dbReference type="PANTHER" id="PTHR11328">
    <property type="entry name" value="MAJOR FACILITATOR SUPERFAMILY DOMAIN-CONTAINING PROTEIN"/>
    <property type="match status" value="1"/>
</dbReference>
<feature type="transmembrane region" description="Helical" evidence="1">
    <location>
        <begin position="413"/>
        <end position="433"/>
    </location>
</feature>
<feature type="transmembrane region" description="Helical" evidence="1">
    <location>
        <begin position="369"/>
        <end position="393"/>
    </location>
</feature>
<keyword evidence="1" id="KW-0472">Membrane</keyword>
<feature type="transmembrane region" description="Helical" evidence="1">
    <location>
        <begin position="153"/>
        <end position="174"/>
    </location>
</feature>
<feature type="transmembrane region" description="Helical" evidence="1">
    <location>
        <begin position="269"/>
        <end position="289"/>
    </location>
</feature>
<feature type="transmembrane region" description="Helical" evidence="1">
    <location>
        <begin position="237"/>
        <end position="263"/>
    </location>
</feature>
<proteinExistence type="predicted"/>
<evidence type="ECO:0000313" key="3">
    <source>
        <dbReference type="Proteomes" id="UP001500822"/>
    </source>
</evidence>
<sequence>MTAPTLSRGTSLGYAAGSVGTGTFGVLPGLVLAYYLTDTLGVGPLLASFVVVFPKIIDVVINPMVGARSDRDFGTTGRRTRLMWWGAITIVPLFIATFATPTSLSSGGAALWVLIFFSLTAVAYALFQVPYIALPADLTTDYHGRTKLISDRIVVLALTILVVGAGAPAIRNAFDGGFRGYLAMAVATTALMTLGMAAATHWAGRAGATAVDPTIPPATSRTRDGFEALKHNHHYRILLLVYVMQALATAVMLAGTQYVATYILEDKDALTPLFIALVAPAILIMPLWVRIGGRFGKQRALAAASVLFMLAAASLGAAIVTPGVWIYASVAVAGIGYAGMQTFPLAMLPDVIDEQSAAVGRDQGGALSGLWTASETMGLAIGPGLYLLVLAAAGFRSSTGDEVVVQTDGALTGITVGFALVPAALIAVSLVILSRYRRSEQPA</sequence>
<accession>A0ABP8ZAH2</accession>
<keyword evidence="1" id="KW-0812">Transmembrane</keyword>
<dbReference type="InterPro" id="IPR036259">
    <property type="entry name" value="MFS_trans_sf"/>
</dbReference>
<dbReference type="InterPro" id="IPR039672">
    <property type="entry name" value="MFS_2"/>
</dbReference>
<feature type="transmembrane region" description="Helical" evidence="1">
    <location>
        <begin position="82"/>
        <end position="104"/>
    </location>
</feature>
<dbReference type="EMBL" id="BAABIE010000009">
    <property type="protein sequence ID" value="GAA4751043.1"/>
    <property type="molecule type" value="Genomic_DNA"/>
</dbReference>
<gene>
    <name evidence="2" type="ORF">GCM10023217_22150</name>
</gene>
<evidence type="ECO:0000256" key="1">
    <source>
        <dbReference type="SAM" id="Phobius"/>
    </source>
</evidence>
<feature type="transmembrane region" description="Helical" evidence="1">
    <location>
        <begin position="12"/>
        <end position="36"/>
    </location>
</feature>
<keyword evidence="1" id="KW-1133">Transmembrane helix</keyword>
<protein>
    <submittedName>
        <fullName evidence="2">MFS transporter</fullName>
    </submittedName>
</protein>
<dbReference type="Pfam" id="PF13347">
    <property type="entry name" value="MFS_2"/>
    <property type="match status" value="1"/>
</dbReference>
<feature type="transmembrane region" description="Helical" evidence="1">
    <location>
        <begin position="180"/>
        <end position="199"/>
    </location>
</feature>